<comment type="similarity">
    <text evidence="1 5">Belongs to the carotenoid oxygenase family.</text>
</comment>
<dbReference type="PANTHER" id="PTHR10543:SF148">
    <property type="entry name" value="BETA-CAROTENE OXYGENASE 2A"/>
    <property type="match status" value="1"/>
</dbReference>
<protein>
    <submittedName>
        <fullName evidence="7">Beta,beta-carotene 9',10'-oxygenase</fullName>
    </submittedName>
</protein>
<dbReference type="GO" id="GO:0046872">
    <property type="term" value="F:metal ion binding"/>
    <property type="evidence" value="ECO:0007669"/>
    <property type="project" value="UniProtKB-KW"/>
</dbReference>
<dbReference type="Proteomes" id="UP000281406">
    <property type="component" value="Unassembled WGS sequence"/>
</dbReference>
<evidence type="ECO:0000313" key="8">
    <source>
        <dbReference type="Proteomes" id="UP000281406"/>
    </source>
</evidence>
<feature type="binding site" evidence="4">
    <location>
        <position position="202"/>
    </location>
    <ligand>
        <name>Fe cation</name>
        <dbReference type="ChEBI" id="CHEBI:24875"/>
        <note>catalytic</note>
    </ligand>
</feature>
<feature type="binding site" evidence="4">
    <location>
        <position position="506"/>
    </location>
    <ligand>
        <name>Fe cation</name>
        <dbReference type="ChEBI" id="CHEBI:24875"/>
        <note>catalytic</note>
    </ligand>
</feature>
<keyword evidence="8" id="KW-1185">Reference proteome</keyword>
<name>A0A3N0Z4R7_ANAGA</name>
<dbReference type="GO" id="GO:0003834">
    <property type="term" value="F:beta-carotene 15,15'-dioxygenase activity"/>
    <property type="evidence" value="ECO:0007669"/>
    <property type="project" value="TreeGrafter"/>
</dbReference>
<dbReference type="SUPFAM" id="SSF50998">
    <property type="entry name" value="Quinoprotein alcohol dehydrogenase-like"/>
    <property type="match status" value="1"/>
</dbReference>
<dbReference type="InterPro" id="IPR004294">
    <property type="entry name" value="Carotenoid_Oase"/>
</dbReference>
<dbReference type="GO" id="GO:0010436">
    <property type="term" value="F:carotenoid dioxygenase activity"/>
    <property type="evidence" value="ECO:0007669"/>
    <property type="project" value="TreeGrafter"/>
</dbReference>
<evidence type="ECO:0000313" key="7">
    <source>
        <dbReference type="EMBL" id="ROL53311.1"/>
    </source>
</evidence>
<dbReference type="GO" id="GO:0016121">
    <property type="term" value="P:carotene catabolic process"/>
    <property type="evidence" value="ECO:0007669"/>
    <property type="project" value="TreeGrafter"/>
</dbReference>
<dbReference type="GO" id="GO:0042574">
    <property type="term" value="P:retinal metabolic process"/>
    <property type="evidence" value="ECO:0007669"/>
    <property type="project" value="TreeGrafter"/>
</dbReference>
<evidence type="ECO:0000256" key="2">
    <source>
        <dbReference type="ARBA" id="ARBA00022723"/>
    </source>
</evidence>
<evidence type="ECO:0000256" key="3">
    <source>
        <dbReference type="ARBA" id="ARBA00023004"/>
    </source>
</evidence>
<dbReference type="AlphaFoldDB" id="A0A3N0Z4R7"/>
<evidence type="ECO:0000256" key="4">
    <source>
        <dbReference type="PIRSR" id="PIRSR604294-1"/>
    </source>
</evidence>
<organism evidence="7 8">
    <name type="scientific">Anabarilius grahami</name>
    <name type="common">Kanglang fish</name>
    <name type="synonym">Barilius grahami</name>
    <dbReference type="NCBI Taxonomy" id="495550"/>
    <lineage>
        <taxon>Eukaryota</taxon>
        <taxon>Metazoa</taxon>
        <taxon>Chordata</taxon>
        <taxon>Craniata</taxon>
        <taxon>Vertebrata</taxon>
        <taxon>Euteleostomi</taxon>
        <taxon>Actinopterygii</taxon>
        <taxon>Neopterygii</taxon>
        <taxon>Teleostei</taxon>
        <taxon>Ostariophysi</taxon>
        <taxon>Cypriniformes</taxon>
        <taxon>Xenocyprididae</taxon>
        <taxon>Xenocypridinae</taxon>
        <taxon>Xenocypridinae incertae sedis</taxon>
        <taxon>Anabarilius</taxon>
    </lineage>
</organism>
<feature type="binding site" evidence="4">
    <location>
        <position position="290"/>
    </location>
    <ligand>
        <name>Fe cation</name>
        <dbReference type="ChEBI" id="CHEBI:24875"/>
        <note>catalytic</note>
    </ligand>
</feature>
<accession>A0A3N0Z4R7</accession>
<dbReference type="InterPro" id="IPR011047">
    <property type="entry name" value="Quinoprotein_ADH-like_sf"/>
</dbReference>
<dbReference type="Pfam" id="PF03055">
    <property type="entry name" value="RPE65"/>
    <property type="match status" value="2"/>
</dbReference>
<comment type="cofactor">
    <cofactor evidence="4">
        <name>Fe(2+)</name>
        <dbReference type="ChEBI" id="CHEBI:29033"/>
    </cofactor>
    <text evidence="4">Binds 1 Fe(2+) ion per subunit.</text>
</comment>
<feature type="compositionally biased region" description="Polar residues" evidence="6">
    <location>
        <begin position="1"/>
        <end position="13"/>
    </location>
</feature>
<sequence>MSSVNRLNSSTGWRKSKSKNKDQHFTDVQGLPCIENLVCSVNENPEPIKTTITGNIPSWIKGNFLRNGPGKFEIGRSSFNHWFDGMALMHQFHIEDGKVTYMSRFLKSDCYKANLEHNRIMVSEFGTVAMPDPCKNVFQRFLSRFELPKPTDNANVSFVQYKGDYYVSTETNFMHKIDPQTLETKEKVDWSKFIAVNGATAHPHVDPDGTTYNMGNSYTPKAMSENYVVFIEQPIKMDLLKIATRELHGKGINDCVYWDPNQNTVFHVINKHTGKLSFVKYYAKPLSTFHQINCYEENGFLVMDMCCSDDGQAINIYMIQNLKKSGNALDEVYNTLCRVFPRRFVLPLNVDSDIPCGQNLNTPLNSTATAIKTDENKVFCTHEDLHGDNLNEYGGLEFPHINYSMCNSHPYRYFYGCGFRHLVGDSLIKMDLQGKQIKVWKHTGMFPSEPIFVSSPGAVEEDDGVILSVVITPNQDKSTFLLVLDAKTFEELGRAQVPINIPYGFHGTFQDRH</sequence>
<evidence type="ECO:0000256" key="5">
    <source>
        <dbReference type="RuleBase" id="RU003799"/>
    </source>
</evidence>
<reference evidence="7 8" key="1">
    <citation type="submission" date="2018-10" db="EMBL/GenBank/DDBJ databases">
        <title>Genome assembly for a Yunnan-Guizhou Plateau 3E fish, Anabarilius grahami (Regan), and its evolutionary and genetic applications.</title>
        <authorList>
            <person name="Jiang W."/>
        </authorList>
    </citation>
    <scope>NUCLEOTIDE SEQUENCE [LARGE SCALE GENOMIC DNA]</scope>
    <source>
        <strain evidence="7">AG-KIZ</strain>
        <tissue evidence="7">Muscle</tissue>
    </source>
</reference>
<comment type="caution">
    <text evidence="7">The sequence shown here is derived from an EMBL/GenBank/DDBJ whole genome shotgun (WGS) entry which is preliminary data.</text>
</comment>
<gene>
    <name evidence="7" type="ORF">DPX16_20421</name>
</gene>
<keyword evidence="3 4" id="KW-0408">Iron</keyword>
<dbReference type="PANTHER" id="PTHR10543">
    <property type="entry name" value="BETA-CAROTENE DIOXYGENASE"/>
    <property type="match status" value="1"/>
</dbReference>
<feature type="region of interest" description="Disordered" evidence="6">
    <location>
        <begin position="1"/>
        <end position="23"/>
    </location>
</feature>
<evidence type="ECO:0000256" key="6">
    <source>
        <dbReference type="SAM" id="MobiDB-lite"/>
    </source>
</evidence>
<evidence type="ECO:0000256" key="1">
    <source>
        <dbReference type="ARBA" id="ARBA00006787"/>
    </source>
</evidence>
<dbReference type="EMBL" id="RJVU01011283">
    <property type="protein sequence ID" value="ROL53311.1"/>
    <property type="molecule type" value="Genomic_DNA"/>
</dbReference>
<dbReference type="OrthoDB" id="407010at2759"/>
<dbReference type="GO" id="GO:0005739">
    <property type="term" value="C:mitochondrion"/>
    <property type="evidence" value="ECO:0007669"/>
    <property type="project" value="TreeGrafter"/>
</dbReference>
<proteinExistence type="inferred from homology"/>
<keyword evidence="2 4" id="KW-0479">Metal-binding</keyword>